<comment type="similarity">
    <text evidence="1">Belongs to the class-II aminoacyl-tRNA synthetase family.</text>
</comment>
<evidence type="ECO:0000256" key="4">
    <source>
        <dbReference type="ARBA" id="ARBA00022598"/>
    </source>
</evidence>
<dbReference type="Proteomes" id="UP000316659">
    <property type="component" value="Unassembled WGS sequence"/>
</dbReference>
<dbReference type="PANTHER" id="PTHR11777:SF9">
    <property type="entry name" value="ALANINE--TRNA LIGASE, CYTOPLASMIC"/>
    <property type="match status" value="1"/>
</dbReference>
<reference evidence="12 13" key="1">
    <citation type="submission" date="2019-06" db="EMBL/GenBank/DDBJ databases">
        <title>Whole genome shotgun sequence of Cellulosimicrobium cellulans NBRC 15516.</title>
        <authorList>
            <person name="Hosoyama A."/>
            <person name="Uohara A."/>
            <person name="Ohji S."/>
            <person name="Ichikawa N."/>
        </authorList>
    </citation>
    <scope>NUCLEOTIDE SEQUENCE [LARGE SCALE GENOMIC DNA]</scope>
    <source>
        <strain evidence="12 13">NBRC 15516</strain>
    </source>
</reference>
<accession>A0A4Y4DVP9</accession>
<dbReference type="GO" id="GO:0005829">
    <property type="term" value="C:cytosol"/>
    <property type="evidence" value="ECO:0007669"/>
    <property type="project" value="TreeGrafter"/>
</dbReference>
<proteinExistence type="inferred from homology"/>
<evidence type="ECO:0000256" key="9">
    <source>
        <dbReference type="ARBA" id="ARBA00023146"/>
    </source>
</evidence>
<evidence type="ECO:0000259" key="11">
    <source>
        <dbReference type="PROSITE" id="PS50862"/>
    </source>
</evidence>
<dbReference type="Gene3D" id="3.30.930.10">
    <property type="entry name" value="Bira Bifunctional Protein, Domain 2"/>
    <property type="match status" value="1"/>
</dbReference>
<protein>
    <recommendedName>
        <fullName evidence="2">alanine--tRNA ligase</fullName>
        <ecNumber evidence="2">6.1.1.7</ecNumber>
    </recommendedName>
</protein>
<organism evidence="12 13">
    <name type="scientific">Cellulosimicrobium cellulans</name>
    <name type="common">Arthrobacter luteus</name>
    <dbReference type="NCBI Taxonomy" id="1710"/>
    <lineage>
        <taxon>Bacteria</taxon>
        <taxon>Bacillati</taxon>
        <taxon>Actinomycetota</taxon>
        <taxon>Actinomycetes</taxon>
        <taxon>Micrococcales</taxon>
        <taxon>Promicromonosporaceae</taxon>
        <taxon>Cellulosimicrobium</taxon>
    </lineage>
</organism>
<dbReference type="GO" id="GO:0000049">
    <property type="term" value="F:tRNA binding"/>
    <property type="evidence" value="ECO:0007669"/>
    <property type="project" value="UniProtKB-KW"/>
</dbReference>
<dbReference type="PANTHER" id="PTHR11777">
    <property type="entry name" value="ALANYL-TRNA SYNTHETASE"/>
    <property type="match status" value="1"/>
</dbReference>
<dbReference type="EMBL" id="BJNZ01000007">
    <property type="protein sequence ID" value="GED09469.1"/>
    <property type="molecule type" value="Genomic_DNA"/>
</dbReference>
<dbReference type="PRINTS" id="PR00980">
    <property type="entry name" value="TRNASYNTHALA"/>
</dbReference>
<dbReference type="InterPro" id="IPR018162">
    <property type="entry name" value="Ala-tRNA-ligase_IIc_anticod-bd"/>
</dbReference>
<dbReference type="PROSITE" id="PS50860">
    <property type="entry name" value="AA_TRNA_LIGASE_II_ALA"/>
    <property type="match status" value="1"/>
</dbReference>
<dbReference type="GO" id="GO:0006419">
    <property type="term" value="P:alanyl-tRNA aminoacylation"/>
    <property type="evidence" value="ECO:0007669"/>
    <property type="project" value="InterPro"/>
</dbReference>
<dbReference type="GO" id="GO:0004813">
    <property type="term" value="F:alanine-tRNA ligase activity"/>
    <property type="evidence" value="ECO:0007669"/>
    <property type="project" value="UniProtKB-EC"/>
</dbReference>
<dbReference type="InterPro" id="IPR018165">
    <property type="entry name" value="Ala-tRNA-synth_IIc_core"/>
</dbReference>
<dbReference type="InterPro" id="IPR018164">
    <property type="entry name" value="Ala-tRNA-synth_IIc_N"/>
</dbReference>
<dbReference type="InterPro" id="IPR045864">
    <property type="entry name" value="aa-tRNA-synth_II/BPL/LPL"/>
</dbReference>
<evidence type="ECO:0000256" key="3">
    <source>
        <dbReference type="ARBA" id="ARBA00022555"/>
    </source>
</evidence>
<dbReference type="InterPro" id="IPR002318">
    <property type="entry name" value="Ala-tRNA-lgiase_IIc"/>
</dbReference>
<evidence type="ECO:0000313" key="13">
    <source>
        <dbReference type="Proteomes" id="UP000316659"/>
    </source>
</evidence>
<evidence type="ECO:0000256" key="1">
    <source>
        <dbReference type="ARBA" id="ARBA00008226"/>
    </source>
</evidence>
<evidence type="ECO:0000259" key="10">
    <source>
        <dbReference type="PROSITE" id="PS50860"/>
    </source>
</evidence>
<keyword evidence="4" id="KW-0436">Ligase</keyword>
<keyword evidence="7" id="KW-0694">RNA-binding</keyword>
<keyword evidence="9" id="KW-0030">Aminoacyl-tRNA synthetase</keyword>
<dbReference type="EC" id="6.1.1.7" evidence="2"/>
<evidence type="ECO:0000256" key="2">
    <source>
        <dbReference type="ARBA" id="ARBA00013168"/>
    </source>
</evidence>
<dbReference type="AlphaFoldDB" id="A0A4Y4DVP9"/>
<dbReference type="GO" id="GO:0002161">
    <property type="term" value="F:aminoacyl-tRNA deacylase activity"/>
    <property type="evidence" value="ECO:0007669"/>
    <property type="project" value="TreeGrafter"/>
</dbReference>
<keyword evidence="5" id="KW-0547">Nucleotide-binding</keyword>
<comment type="caution">
    <text evidence="12">The sequence shown here is derived from an EMBL/GenBank/DDBJ whole genome shotgun (WGS) entry which is preliminary data.</text>
</comment>
<dbReference type="Pfam" id="PF01411">
    <property type="entry name" value="tRNA-synt_2c"/>
    <property type="match status" value="1"/>
</dbReference>
<name>A0A4Y4DVP9_CELCE</name>
<dbReference type="SUPFAM" id="SSF101353">
    <property type="entry name" value="Putative anticodon-binding domain of alanyl-tRNA synthetase (AlaRS)"/>
    <property type="match status" value="1"/>
</dbReference>
<feature type="domain" description="Alanyl-transfer RNA synthetases family profile" evidence="10">
    <location>
        <begin position="15"/>
        <end position="479"/>
    </location>
</feature>
<keyword evidence="8" id="KW-0648">Protein biosynthesis</keyword>
<dbReference type="SUPFAM" id="SSF55681">
    <property type="entry name" value="Class II aaRS and biotin synthetases"/>
    <property type="match status" value="1"/>
</dbReference>
<keyword evidence="6" id="KW-0067">ATP-binding</keyword>
<evidence type="ECO:0000313" key="12">
    <source>
        <dbReference type="EMBL" id="GED09469.1"/>
    </source>
</evidence>
<evidence type="ECO:0000256" key="7">
    <source>
        <dbReference type="ARBA" id="ARBA00022884"/>
    </source>
</evidence>
<feature type="domain" description="Aminoacyl-transfer RNA synthetases class-II family profile" evidence="11">
    <location>
        <begin position="80"/>
        <end position="297"/>
    </location>
</feature>
<dbReference type="PROSITE" id="PS50862">
    <property type="entry name" value="AA_TRNA_LIGASE_II"/>
    <property type="match status" value="1"/>
</dbReference>
<evidence type="ECO:0000256" key="8">
    <source>
        <dbReference type="ARBA" id="ARBA00022917"/>
    </source>
</evidence>
<dbReference type="InterPro" id="IPR050058">
    <property type="entry name" value="Ala-tRNA_ligase"/>
</dbReference>
<dbReference type="GO" id="GO:0005524">
    <property type="term" value="F:ATP binding"/>
    <property type="evidence" value="ECO:0007669"/>
    <property type="project" value="UniProtKB-KW"/>
</dbReference>
<sequence length="479" mass="53311">MPWKVAGAVPRVDEMNAQEIRSAYLEFFAARGHAVIERAPLVLREDPTTLFTGAGMQPLMPYLLGVRGHDAGPLLVDSQPCVRAQDIDEVGDRRHTTFFEMLGNWSLGSADVEQQVRWFVEFLAHVGVDLERLYVTCFRGSPEHGIPRDDEAARAWVAVLAEHGIAAPLVDVGSRADGDRDGMRGGRVFLYDAEENWWSRGGGLDGTPVGDPCGPDSEVFYDLGPEHHDPSTGEPHPASEGGRFVEIGNQVFMRYRRTSEGFVPLDEPSIDFGGGLERIAAAALATPDVFDVSLLRPLVDRLETLSGRPYEDDPRPFRVVADHVRAATFLAADGVRPGNKAHGYVLRRLVRRAVVHALRLGLEERFVDDLVAVVAEAYGDTYPGLVEQREELSTVLREEESRFRRTVHRGLRELEKLRGATVTGDDLFVLADTWGFPVELSVDEVRRREMALAADWREGYTLHRERQRARSRAAASGRE</sequence>
<evidence type="ECO:0000256" key="5">
    <source>
        <dbReference type="ARBA" id="ARBA00022741"/>
    </source>
</evidence>
<dbReference type="InterPro" id="IPR006195">
    <property type="entry name" value="aa-tRNA-synth_II"/>
</dbReference>
<keyword evidence="3" id="KW-0820">tRNA-binding</keyword>
<gene>
    <name evidence="12" type="ORF">CCE02nite_14680</name>
</gene>
<evidence type="ECO:0000256" key="6">
    <source>
        <dbReference type="ARBA" id="ARBA00022840"/>
    </source>
</evidence>